<dbReference type="Proteomes" id="UP001162483">
    <property type="component" value="Unassembled WGS sequence"/>
</dbReference>
<organism evidence="1 2">
    <name type="scientific">Staurois parvus</name>
    <dbReference type="NCBI Taxonomy" id="386267"/>
    <lineage>
        <taxon>Eukaryota</taxon>
        <taxon>Metazoa</taxon>
        <taxon>Chordata</taxon>
        <taxon>Craniata</taxon>
        <taxon>Vertebrata</taxon>
        <taxon>Euteleostomi</taxon>
        <taxon>Amphibia</taxon>
        <taxon>Batrachia</taxon>
        <taxon>Anura</taxon>
        <taxon>Neobatrachia</taxon>
        <taxon>Ranoidea</taxon>
        <taxon>Ranidae</taxon>
        <taxon>Staurois</taxon>
    </lineage>
</organism>
<keyword evidence="2" id="KW-1185">Reference proteome</keyword>
<protein>
    <submittedName>
        <fullName evidence="1">Uncharacterized protein</fullName>
    </submittedName>
</protein>
<proteinExistence type="predicted"/>
<evidence type="ECO:0000313" key="1">
    <source>
        <dbReference type="EMBL" id="CAI9612550.1"/>
    </source>
</evidence>
<sequence>MLNPQVRSILRGSSACFTIYLFVERVRCHPVRTQPAHLPRDAPALHSLYLVSPDAAFTISGLPQYREHGNAVILVNKNC</sequence>
<evidence type="ECO:0000313" key="2">
    <source>
        <dbReference type="Proteomes" id="UP001162483"/>
    </source>
</evidence>
<reference evidence="1" key="1">
    <citation type="submission" date="2023-05" db="EMBL/GenBank/DDBJ databases">
        <authorList>
            <person name="Stuckert A."/>
        </authorList>
    </citation>
    <scope>NUCLEOTIDE SEQUENCE</scope>
</reference>
<name>A0ABN9GSW5_9NEOB</name>
<gene>
    <name evidence="1" type="ORF">SPARVUS_LOCUS14729111</name>
</gene>
<comment type="caution">
    <text evidence="1">The sequence shown here is derived from an EMBL/GenBank/DDBJ whole genome shotgun (WGS) entry which is preliminary data.</text>
</comment>
<dbReference type="EMBL" id="CATNWA010019323">
    <property type="protein sequence ID" value="CAI9612550.1"/>
    <property type="molecule type" value="Genomic_DNA"/>
</dbReference>
<accession>A0ABN9GSW5</accession>